<dbReference type="Proteomes" id="UP000318538">
    <property type="component" value="Chromosome"/>
</dbReference>
<evidence type="ECO:0000313" key="15">
    <source>
        <dbReference type="Proteomes" id="UP000318538"/>
    </source>
</evidence>
<keyword evidence="10" id="KW-0482">Metalloprotease</keyword>
<keyword evidence="15" id="KW-1185">Reference proteome</keyword>
<evidence type="ECO:0000256" key="12">
    <source>
        <dbReference type="SAM" id="Phobius"/>
    </source>
</evidence>
<comment type="cofactor">
    <cofactor evidence="1">
        <name>Zn(2+)</name>
        <dbReference type="ChEBI" id="CHEBI:29105"/>
    </cofactor>
</comment>
<evidence type="ECO:0000256" key="6">
    <source>
        <dbReference type="ARBA" id="ARBA00022723"/>
    </source>
</evidence>
<dbReference type="InterPro" id="IPR050083">
    <property type="entry name" value="HtpX_protease"/>
</dbReference>
<feature type="transmembrane region" description="Helical" evidence="12">
    <location>
        <begin position="21"/>
        <end position="50"/>
    </location>
</feature>
<dbReference type="KEGG" id="rlc:K227x_00600"/>
<evidence type="ECO:0000256" key="2">
    <source>
        <dbReference type="ARBA" id="ARBA00004651"/>
    </source>
</evidence>
<evidence type="ECO:0000256" key="11">
    <source>
        <dbReference type="ARBA" id="ARBA00023136"/>
    </source>
</evidence>
<dbReference type="GO" id="GO:0004222">
    <property type="term" value="F:metalloendopeptidase activity"/>
    <property type="evidence" value="ECO:0007669"/>
    <property type="project" value="InterPro"/>
</dbReference>
<dbReference type="GO" id="GO:0046872">
    <property type="term" value="F:metal ion binding"/>
    <property type="evidence" value="ECO:0007669"/>
    <property type="project" value="UniProtKB-KW"/>
</dbReference>
<dbReference type="AlphaFoldDB" id="A0A517N3I4"/>
<dbReference type="OrthoDB" id="15218at2"/>
<evidence type="ECO:0000259" key="13">
    <source>
        <dbReference type="Pfam" id="PF01435"/>
    </source>
</evidence>
<dbReference type="SUPFAM" id="SSF158682">
    <property type="entry name" value="TerB-like"/>
    <property type="match status" value="1"/>
</dbReference>
<reference evidence="14 15" key="1">
    <citation type="submission" date="2019-02" db="EMBL/GenBank/DDBJ databases">
        <title>Deep-cultivation of Planctomycetes and their phenomic and genomic characterization uncovers novel biology.</title>
        <authorList>
            <person name="Wiegand S."/>
            <person name="Jogler M."/>
            <person name="Boedeker C."/>
            <person name="Pinto D."/>
            <person name="Vollmers J."/>
            <person name="Rivas-Marin E."/>
            <person name="Kohn T."/>
            <person name="Peeters S.H."/>
            <person name="Heuer A."/>
            <person name="Rast P."/>
            <person name="Oberbeckmann S."/>
            <person name="Bunk B."/>
            <person name="Jeske O."/>
            <person name="Meyerdierks A."/>
            <person name="Storesund J.E."/>
            <person name="Kallscheuer N."/>
            <person name="Luecker S."/>
            <person name="Lage O.M."/>
            <person name="Pohl T."/>
            <person name="Merkel B.J."/>
            <person name="Hornburger P."/>
            <person name="Mueller R.-W."/>
            <person name="Bruemmer F."/>
            <person name="Labrenz M."/>
            <person name="Spormann A.M."/>
            <person name="Op den Camp H."/>
            <person name="Overmann J."/>
            <person name="Amann R."/>
            <person name="Jetten M.S.M."/>
            <person name="Mascher T."/>
            <person name="Medema M.H."/>
            <person name="Devos D.P."/>
            <person name="Kaster A.-K."/>
            <person name="Ovreas L."/>
            <person name="Rohde M."/>
            <person name="Galperin M.Y."/>
            <person name="Jogler C."/>
        </authorList>
    </citation>
    <scope>NUCLEOTIDE SEQUENCE [LARGE SCALE GENOMIC DNA]</scope>
    <source>
        <strain evidence="14 15">K22_7</strain>
    </source>
</reference>
<dbReference type="RefSeq" id="WP_145167439.1">
    <property type="nucleotide sequence ID" value="NZ_CP036525.1"/>
</dbReference>
<accession>A0A517N3I4</accession>
<dbReference type="PANTHER" id="PTHR43221:SF1">
    <property type="entry name" value="PROTEASE HTPX"/>
    <property type="match status" value="1"/>
</dbReference>
<evidence type="ECO:0000256" key="1">
    <source>
        <dbReference type="ARBA" id="ARBA00001947"/>
    </source>
</evidence>
<dbReference type="GO" id="GO:0005886">
    <property type="term" value="C:plasma membrane"/>
    <property type="evidence" value="ECO:0007669"/>
    <property type="project" value="UniProtKB-SubCell"/>
</dbReference>
<sequence length="538" mass="58046">MLDFLARKAAALRASAQWFALVIVTQTFTAITTGIATGYLLMFPCVWFFAICNANQVESRPRHSRDYAALESFVAAFNDQLPIDERCVDPNRVFWFTSLLGIGSTAALILGVSVYERRRLRSQGGWAIGLAIGGRPIESPSGLDEKQLVNVVEEIAVAYSTLPPTIFLLDHESGINAFAAGLTPHESILGVTLGAIKQLDRDELQAVVAHEMSHLTNGDTVLGTRLTCILSGLQSIRVVSECLVSEGYDTFQHSEDNGGYGLVSIIIGAVIWPFGVFGTFAATALVMALGRSRETLADAEAVEKTRHPEPLARALRRIKGHPNRGEMHHPMTTLVAPMLFVERSRNHHWFSSHPPIHQRIAAITPNGDQSPIYADVNLDSKIDGQSPEVTEIMNLVFAGAMLTSATSHPAAKSTSPKSSSSPQVRTDSDAIKASALVVLSTLAVCDGESAMSDYEFLRGWNQLGLGDAKRLPASEISTELFDHAVDSLAHLPLPKKKRLLAAIADTITSDGSMSEEEATILDALQNRFAGRSPAPASA</sequence>
<evidence type="ECO:0000256" key="7">
    <source>
        <dbReference type="ARBA" id="ARBA00022801"/>
    </source>
</evidence>
<organism evidence="14 15">
    <name type="scientific">Rubripirellula lacrimiformis</name>
    <dbReference type="NCBI Taxonomy" id="1930273"/>
    <lineage>
        <taxon>Bacteria</taxon>
        <taxon>Pseudomonadati</taxon>
        <taxon>Planctomycetota</taxon>
        <taxon>Planctomycetia</taxon>
        <taxon>Pirellulales</taxon>
        <taxon>Pirellulaceae</taxon>
        <taxon>Rubripirellula</taxon>
    </lineage>
</organism>
<keyword evidence="7" id="KW-0378">Hydrolase</keyword>
<proteinExistence type="predicted"/>
<evidence type="ECO:0000256" key="3">
    <source>
        <dbReference type="ARBA" id="ARBA00022475"/>
    </source>
</evidence>
<name>A0A517N3I4_9BACT</name>
<evidence type="ECO:0000256" key="5">
    <source>
        <dbReference type="ARBA" id="ARBA00022692"/>
    </source>
</evidence>
<keyword evidence="5 12" id="KW-0812">Transmembrane</keyword>
<dbReference type="Gene3D" id="3.30.2010.10">
    <property type="entry name" value="Metalloproteases ('zincins'), catalytic domain"/>
    <property type="match status" value="1"/>
</dbReference>
<evidence type="ECO:0000256" key="10">
    <source>
        <dbReference type="ARBA" id="ARBA00023049"/>
    </source>
</evidence>
<evidence type="ECO:0000256" key="4">
    <source>
        <dbReference type="ARBA" id="ARBA00022670"/>
    </source>
</evidence>
<feature type="transmembrane region" description="Helical" evidence="12">
    <location>
        <begin position="93"/>
        <end position="115"/>
    </location>
</feature>
<keyword evidence="8" id="KW-0862">Zinc</keyword>
<comment type="subcellular location">
    <subcellularLocation>
        <location evidence="2">Cell membrane</location>
        <topology evidence="2">Multi-pass membrane protein</topology>
    </subcellularLocation>
</comment>
<protein>
    <recommendedName>
        <fullName evidence="13">Peptidase M48 domain-containing protein</fullName>
    </recommendedName>
</protein>
<evidence type="ECO:0000313" key="14">
    <source>
        <dbReference type="EMBL" id="QDT01693.1"/>
    </source>
</evidence>
<evidence type="ECO:0000256" key="8">
    <source>
        <dbReference type="ARBA" id="ARBA00022833"/>
    </source>
</evidence>
<feature type="domain" description="Peptidase M48" evidence="13">
    <location>
        <begin position="145"/>
        <end position="364"/>
    </location>
</feature>
<keyword evidence="4" id="KW-0645">Protease</keyword>
<dbReference type="Pfam" id="PF01435">
    <property type="entry name" value="Peptidase_M48"/>
    <property type="match status" value="1"/>
</dbReference>
<evidence type="ECO:0000256" key="9">
    <source>
        <dbReference type="ARBA" id="ARBA00022989"/>
    </source>
</evidence>
<dbReference type="InterPro" id="IPR001915">
    <property type="entry name" value="Peptidase_M48"/>
</dbReference>
<feature type="transmembrane region" description="Helical" evidence="12">
    <location>
        <begin position="260"/>
        <end position="289"/>
    </location>
</feature>
<dbReference type="EMBL" id="CP036525">
    <property type="protein sequence ID" value="QDT01693.1"/>
    <property type="molecule type" value="Genomic_DNA"/>
</dbReference>
<keyword evidence="11 12" id="KW-0472">Membrane</keyword>
<dbReference type="GO" id="GO:0006508">
    <property type="term" value="P:proteolysis"/>
    <property type="evidence" value="ECO:0007669"/>
    <property type="project" value="UniProtKB-KW"/>
</dbReference>
<dbReference type="PANTHER" id="PTHR43221">
    <property type="entry name" value="PROTEASE HTPX"/>
    <property type="match status" value="1"/>
</dbReference>
<keyword evidence="6" id="KW-0479">Metal-binding</keyword>
<keyword evidence="9 12" id="KW-1133">Transmembrane helix</keyword>
<keyword evidence="3" id="KW-1003">Cell membrane</keyword>
<dbReference type="InterPro" id="IPR029024">
    <property type="entry name" value="TerB-like"/>
</dbReference>
<gene>
    <name evidence="14" type="ORF">K227x_00600</name>
</gene>